<dbReference type="PROSITE" id="PS51186">
    <property type="entry name" value="GNAT"/>
    <property type="match status" value="1"/>
</dbReference>
<evidence type="ECO:0000313" key="4">
    <source>
        <dbReference type="EMBL" id="MBB5730350.1"/>
    </source>
</evidence>
<dbReference type="Proteomes" id="UP000546701">
    <property type="component" value="Unassembled WGS sequence"/>
</dbReference>
<dbReference type="RefSeq" id="WP_157177117.1">
    <property type="nucleotide sequence ID" value="NZ_BMJP01000005.1"/>
</dbReference>
<keyword evidence="4" id="KW-0689">Ribosomal protein</keyword>
<name>A0A7W9BUH2_9SPHN</name>
<keyword evidence="1" id="KW-0808">Transferase</keyword>
<keyword evidence="5" id="KW-1185">Reference proteome</keyword>
<dbReference type="SUPFAM" id="SSF55729">
    <property type="entry name" value="Acyl-CoA N-acyltransferases (Nat)"/>
    <property type="match status" value="1"/>
</dbReference>
<dbReference type="GO" id="GO:0005840">
    <property type="term" value="C:ribosome"/>
    <property type="evidence" value="ECO:0007669"/>
    <property type="project" value="UniProtKB-KW"/>
</dbReference>
<feature type="domain" description="N-acetyltransferase" evidence="3">
    <location>
        <begin position="1"/>
        <end position="168"/>
    </location>
</feature>
<evidence type="ECO:0000256" key="1">
    <source>
        <dbReference type="ARBA" id="ARBA00022679"/>
    </source>
</evidence>
<organism evidence="4 5">
    <name type="scientific">Sphingomonas prati</name>
    <dbReference type="NCBI Taxonomy" id="1843237"/>
    <lineage>
        <taxon>Bacteria</taxon>
        <taxon>Pseudomonadati</taxon>
        <taxon>Pseudomonadota</taxon>
        <taxon>Alphaproteobacteria</taxon>
        <taxon>Sphingomonadales</taxon>
        <taxon>Sphingomonadaceae</taxon>
        <taxon>Sphingomonas</taxon>
    </lineage>
</organism>
<protein>
    <submittedName>
        <fullName evidence="4">Ribosomal protein S18 acetylase RimI-like enzyme</fullName>
    </submittedName>
</protein>
<dbReference type="EMBL" id="JACIJR010000007">
    <property type="protein sequence ID" value="MBB5730350.1"/>
    <property type="molecule type" value="Genomic_DNA"/>
</dbReference>
<sequence>MDYRLGGPADAAAVAALFETSFVATFGHLYAAEDLALFLGGFGAERWATELADPALVFHVAEHDERILGYAKAGPLTLPVEVEGTALELRQLYLLADAQGSGAGQALLDRAMATAAARGAAAVVLSVYVDNHRARRFYERNGFKRVGRYTFMVGNHEDEDDLMVCSLVR</sequence>
<dbReference type="InterPro" id="IPR000182">
    <property type="entry name" value="GNAT_dom"/>
</dbReference>
<evidence type="ECO:0000256" key="2">
    <source>
        <dbReference type="ARBA" id="ARBA00023315"/>
    </source>
</evidence>
<reference evidence="4 5" key="1">
    <citation type="submission" date="2020-08" db="EMBL/GenBank/DDBJ databases">
        <title>Genomic Encyclopedia of Type Strains, Phase IV (KMG-IV): sequencing the most valuable type-strain genomes for metagenomic binning, comparative biology and taxonomic classification.</title>
        <authorList>
            <person name="Goeker M."/>
        </authorList>
    </citation>
    <scope>NUCLEOTIDE SEQUENCE [LARGE SCALE GENOMIC DNA]</scope>
    <source>
        <strain evidence="4 5">DSM 103336</strain>
    </source>
</reference>
<dbReference type="InterPro" id="IPR016181">
    <property type="entry name" value="Acyl_CoA_acyltransferase"/>
</dbReference>
<accession>A0A7W9BUH2</accession>
<keyword evidence="4" id="KW-0687">Ribonucleoprotein</keyword>
<dbReference type="AlphaFoldDB" id="A0A7W9BUH2"/>
<dbReference type="OrthoDB" id="143110at2"/>
<gene>
    <name evidence="4" type="ORF">FHS99_002853</name>
</gene>
<comment type="caution">
    <text evidence="4">The sequence shown here is derived from an EMBL/GenBank/DDBJ whole genome shotgun (WGS) entry which is preliminary data.</text>
</comment>
<proteinExistence type="predicted"/>
<dbReference type="Pfam" id="PF00583">
    <property type="entry name" value="Acetyltransf_1"/>
    <property type="match status" value="1"/>
</dbReference>
<evidence type="ECO:0000259" key="3">
    <source>
        <dbReference type="PROSITE" id="PS51186"/>
    </source>
</evidence>
<keyword evidence="2" id="KW-0012">Acyltransferase</keyword>
<dbReference type="CDD" id="cd04301">
    <property type="entry name" value="NAT_SF"/>
    <property type="match status" value="1"/>
</dbReference>
<dbReference type="InterPro" id="IPR050832">
    <property type="entry name" value="Bact_Acetyltransf"/>
</dbReference>
<dbReference type="GO" id="GO:0016747">
    <property type="term" value="F:acyltransferase activity, transferring groups other than amino-acyl groups"/>
    <property type="evidence" value="ECO:0007669"/>
    <property type="project" value="InterPro"/>
</dbReference>
<dbReference type="Gene3D" id="3.40.630.30">
    <property type="match status" value="1"/>
</dbReference>
<dbReference type="PANTHER" id="PTHR43877">
    <property type="entry name" value="AMINOALKYLPHOSPHONATE N-ACETYLTRANSFERASE-RELATED-RELATED"/>
    <property type="match status" value="1"/>
</dbReference>
<evidence type="ECO:0000313" key="5">
    <source>
        <dbReference type="Proteomes" id="UP000546701"/>
    </source>
</evidence>